<dbReference type="InParanoid" id="A0A1V8SDE9"/>
<reference evidence="3" key="1">
    <citation type="submission" date="2017-03" db="EMBL/GenBank/DDBJ databases">
        <title>Genomes of endolithic fungi from Antarctica.</title>
        <authorList>
            <person name="Coleine C."/>
            <person name="Masonjones S."/>
            <person name="Stajich J.E."/>
        </authorList>
    </citation>
    <scope>NUCLEOTIDE SEQUENCE [LARGE SCALE GENOMIC DNA]</scope>
    <source>
        <strain evidence="3">CCFEE 5527</strain>
    </source>
</reference>
<dbReference type="Gene3D" id="1.10.357.40">
    <property type="entry name" value="YbiA-like"/>
    <property type="match status" value="1"/>
</dbReference>
<keyword evidence="3" id="KW-1185">Reference proteome</keyword>
<dbReference type="CDD" id="cd15457">
    <property type="entry name" value="NADAR"/>
    <property type="match status" value="1"/>
</dbReference>
<sequence>MQATSTSADPPMFFWKETEKVGWLCQWYPCRFSDSDYPDAGIFNCAEQYMMYRKAVLFDDQDVAKQIMKASSPRKQKGFGTAVAGFNDVEWDEARSGIVERGSYLKFTQCTNVSSLNISSNEDPTPLKDYLLGTKDLELVEASPFDRIWGIGYKAEEAPNTPRSSWGLNLLGKALMKPRAQICEEAAKDEAAIEALEAVKIEG</sequence>
<dbReference type="Proteomes" id="UP000192596">
    <property type="component" value="Unassembled WGS sequence"/>
</dbReference>
<feature type="domain" description="NADAR" evidence="1">
    <location>
        <begin position="13"/>
        <end position="182"/>
    </location>
</feature>
<name>A0A1V8SDE9_9PEZI</name>
<dbReference type="STRING" id="1507870.A0A1V8SDE9"/>
<dbReference type="SUPFAM" id="SSF143990">
    <property type="entry name" value="YbiA-like"/>
    <property type="match status" value="1"/>
</dbReference>
<evidence type="ECO:0000259" key="1">
    <source>
        <dbReference type="Pfam" id="PF08719"/>
    </source>
</evidence>
<gene>
    <name evidence="2" type="ORF">B0A48_16729</name>
</gene>
<comment type="caution">
    <text evidence="2">The sequence shown here is derived from an EMBL/GenBank/DDBJ whole genome shotgun (WGS) entry which is preliminary data.</text>
</comment>
<organism evidence="2 3">
    <name type="scientific">Cryoendolithus antarcticus</name>
    <dbReference type="NCBI Taxonomy" id="1507870"/>
    <lineage>
        <taxon>Eukaryota</taxon>
        <taxon>Fungi</taxon>
        <taxon>Dikarya</taxon>
        <taxon>Ascomycota</taxon>
        <taxon>Pezizomycotina</taxon>
        <taxon>Dothideomycetes</taxon>
        <taxon>Dothideomycetidae</taxon>
        <taxon>Cladosporiales</taxon>
        <taxon>Cladosporiaceae</taxon>
        <taxon>Cryoendolithus</taxon>
    </lineage>
</organism>
<dbReference type="AlphaFoldDB" id="A0A1V8SDE9"/>
<protein>
    <recommendedName>
        <fullName evidence="1">NADAR domain-containing protein</fullName>
    </recommendedName>
</protein>
<dbReference type="EMBL" id="NAJO01000056">
    <property type="protein sequence ID" value="OQN97188.1"/>
    <property type="molecule type" value="Genomic_DNA"/>
</dbReference>
<proteinExistence type="predicted"/>
<dbReference type="Pfam" id="PF08719">
    <property type="entry name" value="NADAR"/>
    <property type="match status" value="1"/>
</dbReference>
<dbReference type="InterPro" id="IPR012816">
    <property type="entry name" value="NADAR"/>
</dbReference>
<dbReference type="NCBIfam" id="TIGR02464">
    <property type="entry name" value="ribofla_fusion"/>
    <property type="match status" value="1"/>
</dbReference>
<dbReference type="OrthoDB" id="206452at2759"/>
<dbReference type="InterPro" id="IPR037238">
    <property type="entry name" value="YbiA-like_sf"/>
</dbReference>
<evidence type="ECO:0000313" key="3">
    <source>
        <dbReference type="Proteomes" id="UP000192596"/>
    </source>
</evidence>
<evidence type="ECO:0000313" key="2">
    <source>
        <dbReference type="EMBL" id="OQN97188.1"/>
    </source>
</evidence>
<accession>A0A1V8SDE9</accession>